<gene>
    <name evidence="5 6" type="primary">mtnA</name>
    <name evidence="6" type="ORF">SAMEA3545359_01995</name>
</gene>
<dbReference type="InterPro" id="IPR027363">
    <property type="entry name" value="M1Pi_N"/>
</dbReference>
<sequence length="359" mass="39146">MHRRLDYRTVTLREDGRAIRIIDQTRLPQQVVFCDLETQEQIRHAIYTLQVRGAPAIGVTAAYGLALAAGEIDAWDRDGFMGQLADKKAYLAAARPTAVNLFWALDEMETFAAGLRYRDPKQMAADMLQRAREVEAQDVRVCRRIGENGLALLQDGWGILTHCNAGQLAAVLYGTALAPVYAGAERGYTFHMYCDETRPLLQGARLTAFEMRAAGIDTTLLCDNMAATAMARGDIQAVLVGADRIAANGDTANKIGTLGVAILAQHYGIPFYVCAPLSTFDPCCESGADITIEQRPGTEISEMWYKQPMAPAGVKLYNPAFDVTPAALITGIVSEYGVARAPYTHSIPALFAARKRQPV</sequence>
<comment type="function">
    <text evidence="5">Catalyzes the interconversion of methylthioribose-1-phosphate (MTR-1-P) into methylthioribulose-1-phosphate (MTRu-1-P).</text>
</comment>
<dbReference type="PANTHER" id="PTHR43475:SF4">
    <property type="entry name" value="METHYLTHIORIBOSE-1-PHOSPHATE ISOMERASE"/>
    <property type="match status" value="1"/>
</dbReference>
<dbReference type="SUPFAM" id="SSF100950">
    <property type="entry name" value="NagB/RpiA/CoA transferase-like"/>
    <property type="match status" value="1"/>
</dbReference>
<dbReference type="GO" id="GO:0019509">
    <property type="term" value="P:L-methionine salvage from methylthioadenosine"/>
    <property type="evidence" value="ECO:0007669"/>
    <property type="project" value="UniProtKB-UniRule"/>
</dbReference>
<accession>A0A1C6J8D1</accession>
<dbReference type="AlphaFoldDB" id="A0A1C6J8D1"/>
<dbReference type="InterPro" id="IPR037171">
    <property type="entry name" value="NagB/RpiA_transferase-like"/>
</dbReference>
<comment type="pathway">
    <text evidence="5">Amino-acid biosynthesis; L-methionine biosynthesis via salvage pathway; L-methionine from S-methyl-5-thio-alpha-D-ribose 1-phosphate: step 1/6.</text>
</comment>
<feature type="active site" description="Proton donor" evidence="5">
    <location>
        <position position="243"/>
    </location>
</feature>
<evidence type="ECO:0000256" key="5">
    <source>
        <dbReference type="HAMAP-Rule" id="MF_01678"/>
    </source>
</evidence>
<comment type="similarity">
    <text evidence="5">Belongs to the EIF-2B alpha/beta/delta subunits family. MtnA subfamily.</text>
</comment>
<dbReference type="InterPro" id="IPR042529">
    <property type="entry name" value="IF_2B-like_C"/>
</dbReference>
<organism evidence="6">
    <name type="scientific">uncultured Anaerotruncus sp</name>
    <dbReference type="NCBI Taxonomy" id="905011"/>
    <lineage>
        <taxon>Bacteria</taxon>
        <taxon>Bacillati</taxon>
        <taxon>Bacillota</taxon>
        <taxon>Clostridia</taxon>
        <taxon>Eubacteriales</taxon>
        <taxon>Oscillospiraceae</taxon>
        <taxon>Anaerotruncus</taxon>
        <taxon>environmental samples</taxon>
    </lineage>
</organism>
<dbReference type="NCBIfam" id="NF004326">
    <property type="entry name" value="PRK05720.1"/>
    <property type="match status" value="1"/>
</dbReference>
<dbReference type="GO" id="GO:0046523">
    <property type="term" value="F:S-methyl-5-thioribose-1-phosphate isomerase activity"/>
    <property type="evidence" value="ECO:0007669"/>
    <property type="project" value="UniProtKB-UniRule"/>
</dbReference>
<feature type="binding site" evidence="5">
    <location>
        <begin position="253"/>
        <end position="254"/>
    </location>
    <ligand>
        <name>substrate</name>
    </ligand>
</feature>
<dbReference type="PANTHER" id="PTHR43475">
    <property type="entry name" value="METHYLTHIORIBOSE-1-PHOSPHATE ISOMERASE"/>
    <property type="match status" value="1"/>
</dbReference>
<evidence type="ECO:0000256" key="2">
    <source>
        <dbReference type="ARBA" id="ARBA00023167"/>
    </source>
</evidence>
<feature type="binding site" evidence="5">
    <location>
        <position position="202"/>
    </location>
    <ligand>
        <name>substrate</name>
    </ligand>
</feature>
<dbReference type="NCBIfam" id="TIGR00512">
    <property type="entry name" value="salvage_mtnA"/>
    <property type="match status" value="1"/>
</dbReference>
<keyword evidence="3 5" id="KW-0413">Isomerase</keyword>
<protein>
    <recommendedName>
        <fullName evidence="5">Methylthioribose-1-phosphate isomerase</fullName>
        <shortName evidence="5">M1Pi</shortName>
        <shortName evidence="5">MTR-1-P isomerase</shortName>
        <ecNumber evidence="5">5.3.1.23</ecNumber>
    </recommendedName>
    <alternativeName>
        <fullName evidence="5">S-methyl-5-thioribose-1-phosphate isomerase</fullName>
    </alternativeName>
</protein>
<proteinExistence type="inferred from homology"/>
<evidence type="ECO:0000256" key="4">
    <source>
        <dbReference type="ARBA" id="ARBA00052401"/>
    </source>
</evidence>
<name>A0A1C6J8D1_9FIRM</name>
<dbReference type="UniPathway" id="UPA00904">
    <property type="reaction ID" value="UER00874"/>
</dbReference>
<dbReference type="NCBIfam" id="TIGR00524">
    <property type="entry name" value="eIF-2B_rel"/>
    <property type="match status" value="1"/>
</dbReference>
<dbReference type="EMBL" id="FMHG01000001">
    <property type="protein sequence ID" value="SCJ78367.1"/>
    <property type="molecule type" value="Genomic_DNA"/>
</dbReference>
<dbReference type="FunFam" id="3.40.50.10470:FF:000006">
    <property type="entry name" value="Methylthioribose-1-phosphate isomerase"/>
    <property type="match status" value="1"/>
</dbReference>
<keyword evidence="1 5" id="KW-0028">Amino-acid biosynthesis</keyword>
<dbReference type="FunFam" id="1.20.120.420:FF:000003">
    <property type="entry name" value="Methylthioribose-1-phosphate isomerase"/>
    <property type="match status" value="1"/>
</dbReference>
<reference evidence="6" key="1">
    <citation type="submission" date="2015-09" db="EMBL/GenBank/DDBJ databases">
        <authorList>
            <consortium name="Pathogen Informatics"/>
        </authorList>
    </citation>
    <scope>NUCLEOTIDE SEQUENCE</scope>
    <source>
        <strain evidence="6">2789STDY5834896</strain>
    </source>
</reference>
<comment type="catalytic activity">
    <reaction evidence="4 5">
        <text>5-(methylsulfanyl)-alpha-D-ribose 1-phosphate = 5-(methylsulfanyl)-D-ribulose 1-phosphate</text>
        <dbReference type="Rhea" id="RHEA:19989"/>
        <dbReference type="ChEBI" id="CHEBI:58533"/>
        <dbReference type="ChEBI" id="CHEBI:58548"/>
        <dbReference type="EC" id="5.3.1.23"/>
    </reaction>
</comment>
<dbReference type="InterPro" id="IPR011559">
    <property type="entry name" value="Initiation_fac_2B_a/b/d"/>
</dbReference>
<feature type="binding site" evidence="5">
    <location>
        <position position="95"/>
    </location>
    <ligand>
        <name>substrate</name>
    </ligand>
</feature>
<dbReference type="Pfam" id="PF01008">
    <property type="entry name" value="IF-2B"/>
    <property type="match status" value="1"/>
</dbReference>
<feature type="binding site" evidence="5">
    <location>
        <begin position="52"/>
        <end position="54"/>
    </location>
    <ligand>
        <name>substrate</name>
    </ligand>
</feature>
<dbReference type="InterPro" id="IPR000649">
    <property type="entry name" value="IF-2B-related"/>
</dbReference>
<dbReference type="InterPro" id="IPR005251">
    <property type="entry name" value="IF-M1Pi"/>
</dbReference>
<keyword evidence="2 5" id="KW-0486">Methionine biosynthesis</keyword>
<dbReference type="HAMAP" id="MF_01678">
    <property type="entry name" value="Salvage_MtnA"/>
    <property type="match status" value="1"/>
</dbReference>
<evidence type="ECO:0000256" key="3">
    <source>
        <dbReference type="ARBA" id="ARBA00023235"/>
    </source>
</evidence>
<feature type="site" description="Transition state stabilizer" evidence="5">
    <location>
        <position position="163"/>
    </location>
</feature>
<dbReference type="Gene3D" id="3.40.50.10470">
    <property type="entry name" value="Translation initiation factor eif-2b, domain 2"/>
    <property type="match status" value="1"/>
</dbReference>
<evidence type="ECO:0000256" key="1">
    <source>
        <dbReference type="ARBA" id="ARBA00022605"/>
    </source>
</evidence>
<evidence type="ECO:0000313" key="6">
    <source>
        <dbReference type="EMBL" id="SCJ78367.1"/>
    </source>
</evidence>
<dbReference type="EC" id="5.3.1.23" evidence="5"/>
<dbReference type="Gene3D" id="1.20.120.420">
    <property type="entry name" value="translation initiation factor eif-2b, domain 1"/>
    <property type="match status" value="1"/>
</dbReference>